<dbReference type="Gene3D" id="3.30.720.110">
    <property type="match status" value="1"/>
</dbReference>
<evidence type="ECO:0000313" key="2">
    <source>
        <dbReference type="EMBL" id="PXY24295.1"/>
    </source>
</evidence>
<dbReference type="AlphaFoldDB" id="A0A318LKQ1"/>
<keyword evidence="3" id="KW-1185">Reference proteome</keyword>
<protein>
    <submittedName>
        <fullName evidence="2">Glyoxalase</fullName>
    </submittedName>
</protein>
<accession>A0A318LKQ1</accession>
<dbReference type="Pfam" id="PF00903">
    <property type="entry name" value="Glyoxalase"/>
    <property type="match status" value="1"/>
</dbReference>
<dbReference type="OrthoDB" id="9806868at2"/>
<dbReference type="SUPFAM" id="SSF54593">
    <property type="entry name" value="Glyoxalase/Bleomycin resistance protein/Dihydroxybiphenyl dioxygenase"/>
    <property type="match status" value="1"/>
</dbReference>
<name>A0A318LKQ1_9PSEU</name>
<dbReference type="InterPro" id="IPR004360">
    <property type="entry name" value="Glyas_Fos-R_dOase_dom"/>
</dbReference>
<gene>
    <name evidence="2" type="ORF">BA062_29165</name>
</gene>
<feature type="domain" description="VOC" evidence="1">
    <location>
        <begin position="4"/>
        <end position="127"/>
    </location>
</feature>
<reference evidence="2 3" key="1">
    <citation type="submission" date="2016-07" db="EMBL/GenBank/DDBJ databases">
        <title>Draft genome sequence of Prauserella sp. YIM 121212, isolated from alkaline soil.</title>
        <authorList>
            <person name="Ruckert C."/>
            <person name="Albersmeier A."/>
            <person name="Jiang C.-L."/>
            <person name="Jiang Y."/>
            <person name="Kalinowski J."/>
            <person name="Schneider O."/>
            <person name="Winkler A."/>
            <person name="Zotchev S.B."/>
        </authorList>
    </citation>
    <scope>NUCLEOTIDE SEQUENCE [LARGE SCALE GENOMIC DNA]</scope>
    <source>
        <strain evidence="2 3">YIM 121212</strain>
    </source>
</reference>
<dbReference type="RefSeq" id="WP_110342363.1">
    <property type="nucleotide sequence ID" value="NZ_JBHVKT010000018.1"/>
</dbReference>
<dbReference type="Proteomes" id="UP000247892">
    <property type="component" value="Unassembled WGS sequence"/>
</dbReference>
<sequence length="130" mass="14108">MNNPGVWPALLYDDAEAARRFLVEVFGFTEALVVRGDDGATIVHAELRWPEGGGVMLGTRGHGHKGVEEPTARTQWLYVVTADPDAVYRRALDAGATITEKPYDTDYGSHNVGIADPEGNGWTFGTYRGA</sequence>
<dbReference type="InterPro" id="IPR037523">
    <property type="entry name" value="VOC_core"/>
</dbReference>
<comment type="caution">
    <text evidence="2">The sequence shown here is derived from an EMBL/GenBank/DDBJ whole genome shotgun (WGS) entry which is preliminary data.</text>
</comment>
<dbReference type="PANTHER" id="PTHR34109">
    <property type="entry name" value="BNAUNNG04460D PROTEIN-RELATED"/>
    <property type="match status" value="1"/>
</dbReference>
<dbReference type="InterPro" id="IPR029068">
    <property type="entry name" value="Glyas_Bleomycin-R_OHBP_Dase"/>
</dbReference>
<dbReference type="PROSITE" id="PS51819">
    <property type="entry name" value="VOC"/>
    <property type="match status" value="1"/>
</dbReference>
<organism evidence="2 3">
    <name type="scientific">Prauserella flavalba</name>
    <dbReference type="NCBI Taxonomy" id="1477506"/>
    <lineage>
        <taxon>Bacteria</taxon>
        <taxon>Bacillati</taxon>
        <taxon>Actinomycetota</taxon>
        <taxon>Actinomycetes</taxon>
        <taxon>Pseudonocardiales</taxon>
        <taxon>Pseudonocardiaceae</taxon>
        <taxon>Prauserella</taxon>
    </lineage>
</organism>
<dbReference type="PANTHER" id="PTHR34109:SF1">
    <property type="entry name" value="VOC DOMAIN-CONTAINING PROTEIN"/>
    <property type="match status" value="1"/>
</dbReference>
<evidence type="ECO:0000313" key="3">
    <source>
        <dbReference type="Proteomes" id="UP000247892"/>
    </source>
</evidence>
<proteinExistence type="predicted"/>
<dbReference type="Gene3D" id="3.30.720.120">
    <property type="match status" value="1"/>
</dbReference>
<dbReference type="EMBL" id="MASU01000013">
    <property type="protein sequence ID" value="PXY24295.1"/>
    <property type="molecule type" value="Genomic_DNA"/>
</dbReference>
<evidence type="ECO:0000259" key="1">
    <source>
        <dbReference type="PROSITE" id="PS51819"/>
    </source>
</evidence>